<accession>A0A511UTI8</accession>
<dbReference type="OrthoDB" id="9799867at2"/>
<dbReference type="Pfam" id="PF03646">
    <property type="entry name" value="FlaG"/>
    <property type="match status" value="1"/>
</dbReference>
<evidence type="ECO:0000313" key="1">
    <source>
        <dbReference type="EMBL" id="GEN29910.1"/>
    </source>
</evidence>
<dbReference type="Gene3D" id="3.30.160.170">
    <property type="entry name" value="FlaG-like"/>
    <property type="match status" value="1"/>
</dbReference>
<dbReference type="NCBIfam" id="NF005834">
    <property type="entry name" value="PRK07738.1"/>
    <property type="match status" value="1"/>
</dbReference>
<dbReference type="Proteomes" id="UP000321491">
    <property type="component" value="Unassembled WGS sequence"/>
</dbReference>
<reference evidence="1 2" key="1">
    <citation type="submission" date="2019-07" db="EMBL/GenBank/DDBJ databases">
        <title>Whole genome shotgun sequence of Cerasibacillus quisquiliarum NBRC 102429.</title>
        <authorList>
            <person name="Hosoyama A."/>
            <person name="Uohara A."/>
            <person name="Ohji S."/>
            <person name="Ichikawa N."/>
        </authorList>
    </citation>
    <scope>NUCLEOTIDE SEQUENCE [LARGE SCALE GENOMIC DNA]</scope>
    <source>
        <strain evidence="1 2">NBRC 102429</strain>
    </source>
</reference>
<comment type="caution">
    <text evidence="1">The sequence shown here is derived from an EMBL/GenBank/DDBJ whole genome shotgun (WGS) entry which is preliminary data.</text>
</comment>
<dbReference type="InterPro" id="IPR005186">
    <property type="entry name" value="FlaG"/>
</dbReference>
<organism evidence="1 2">
    <name type="scientific">Cerasibacillus quisquiliarum</name>
    <dbReference type="NCBI Taxonomy" id="227865"/>
    <lineage>
        <taxon>Bacteria</taxon>
        <taxon>Bacillati</taxon>
        <taxon>Bacillota</taxon>
        <taxon>Bacilli</taxon>
        <taxon>Bacillales</taxon>
        <taxon>Bacillaceae</taxon>
        <taxon>Cerasibacillus</taxon>
    </lineage>
</organism>
<dbReference type="PANTHER" id="PTHR37166">
    <property type="entry name" value="PROTEIN FLAG"/>
    <property type="match status" value="1"/>
</dbReference>
<protein>
    <recommendedName>
        <fullName evidence="3">Flagellar protein FlaG</fullName>
    </recommendedName>
</protein>
<dbReference type="EMBL" id="BJXW01000003">
    <property type="protein sequence ID" value="GEN29910.1"/>
    <property type="molecule type" value="Genomic_DNA"/>
</dbReference>
<sequence>MRIESVSEYFTSRHAAQSQPSENRVFTGKNFMNTNQQQTEQIHNDDVKQAVQNLNTFIEPLQTNLKFQYHEDLNEYYVEVVNLLTDEVIREIPPKKLLDMYAAMADFMGLLIDKKI</sequence>
<evidence type="ECO:0000313" key="2">
    <source>
        <dbReference type="Proteomes" id="UP000321491"/>
    </source>
</evidence>
<dbReference type="AlphaFoldDB" id="A0A511UTI8"/>
<evidence type="ECO:0008006" key="3">
    <source>
        <dbReference type="Google" id="ProtNLM"/>
    </source>
</evidence>
<name>A0A511UTI8_9BACI</name>
<gene>
    <name evidence="1" type="ORF">CQU01_01480</name>
</gene>
<dbReference type="SUPFAM" id="SSF160214">
    <property type="entry name" value="FlaG-like"/>
    <property type="match status" value="1"/>
</dbReference>
<keyword evidence="2" id="KW-1185">Reference proteome</keyword>
<dbReference type="PANTHER" id="PTHR37166:SF1">
    <property type="entry name" value="PROTEIN FLAG"/>
    <property type="match status" value="1"/>
</dbReference>
<dbReference type="RefSeq" id="WP_146934454.1">
    <property type="nucleotide sequence ID" value="NZ_BJXW01000003.1"/>
</dbReference>
<proteinExistence type="predicted"/>
<dbReference type="InterPro" id="IPR035924">
    <property type="entry name" value="FlaG-like_sf"/>
</dbReference>